<accession>A0ABR7I8A9</accession>
<reference evidence="2 3" key="1">
    <citation type="submission" date="2020-08" db="EMBL/GenBank/DDBJ databases">
        <title>Genome public.</title>
        <authorList>
            <person name="Liu C."/>
            <person name="Sun Q."/>
        </authorList>
    </citation>
    <scope>NUCLEOTIDE SEQUENCE [LARGE SCALE GENOMIC DNA]</scope>
    <source>
        <strain evidence="2 3">BX0805</strain>
    </source>
</reference>
<keyword evidence="3" id="KW-1185">Reference proteome</keyword>
<dbReference type="EMBL" id="JACOQH010000002">
    <property type="protein sequence ID" value="MBC5753155.1"/>
    <property type="molecule type" value="Genomic_DNA"/>
</dbReference>
<dbReference type="PIRSF" id="PIRSF027391">
    <property type="entry name" value="Hpre_diP_synt_I"/>
    <property type="match status" value="1"/>
</dbReference>
<name>A0ABR7I8A9_9FIRM</name>
<protein>
    <submittedName>
        <fullName evidence="2">Gx transporter family protein</fullName>
    </submittedName>
</protein>
<feature type="transmembrane region" description="Helical" evidence="1">
    <location>
        <begin position="130"/>
        <end position="152"/>
    </location>
</feature>
<evidence type="ECO:0000256" key="1">
    <source>
        <dbReference type="SAM" id="Phobius"/>
    </source>
</evidence>
<proteinExistence type="predicted"/>
<keyword evidence="1" id="KW-1133">Transmembrane helix</keyword>
<evidence type="ECO:0000313" key="2">
    <source>
        <dbReference type="EMBL" id="MBC5753155.1"/>
    </source>
</evidence>
<dbReference type="InterPro" id="IPR010898">
    <property type="entry name" value="Hpre_diP_synth_I"/>
</dbReference>
<feature type="transmembrane region" description="Helical" evidence="1">
    <location>
        <begin position="64"/>
        <end position="90"/>
    </location>
</feature>
<dbReference type="InterPro" id="IPR014535">
    <property type="entry name" value="Hpre_diP_synt_I"/>
</dbReference>
<evidence type="ECO:0000313" key="3">
    <source>
        <dbReference type="Proteomes" id="UP000621540"/>
    </source>
</evidence>
<dbReference type="RefSeq" id="WP_186981706.1">
    <property type="nucleotide sequence ID" value="NZ_JACOQH010000002.1"/>
</dbReference>
<sequence>MKTRKIAYLGVFLALALILSYVESLIPFYFGIPGVKLGLTNLIVVVMLYCTGTKEAFGVSVARILLAGFLFGNLFSILYSLAGGVLSFIVMCLLKKTGRFHVISVSVTGGISHNIGQLIAAAFVVETYDIFYYMPLLLIAGVATGFVIGMLAQEFILRFEKQFHF</sequence>
<dbReference type="Gene3D" id="1.10.1760.20">
    <property type="match status" value="1"/>
</dbReference>
<keyword evidence="1" id="KW-0812">Transmembrane</keyword>
<comment type="caution">
    <text evidence="2">The sequence shown here is derived from an EMBL/GenBank/DDBJ whole genome shotgun (WGS) entry which is preliminary data.</text>
</comment>
<organism evidence="2 3">
    <name type="scientific">Roseburia yibonii</name>
    <dbReference type="NCBI Taxonomy" id="2763063"/>
    <lineage>
        <taxon>Bacteria</taxon>
        <taxon>Bacillati</taxon>
        <taxon>Bacillota</taxon>
        <taxon>Clostridia</taxon>
        <taxon>Lachnospirales</taxon>
        <taxon>Lachnospiraceae</taxon>
        <taxon>Roseburia</taxon>
    </lineage>
</organism>
<gene>
    <name evidence="2" type="ORF">H8Z76_03780</name>
</gene>
<dbReference type="Pfam" id="PF07456">
    <property type="entry name" value="Hpre_diP_synt_I"/>
    <property type="match status" value="1"/>
</dbReference>
<keyword evidence="1" id="KW-0472">Membrane</keyword>
<dbReference type="Proteomes" id="UP000621540">
    <property type="component" value="Unassembled WGS sequence"/>
</dbReference>